<reference evidence="2" key="1">
    <citation type="journal article" date="2021" name="Proc. Natl. Acad. Sci. U.S.A.">
        <title>A Catalog of Tens of Thousands of Viruses from Human Metagenomes Reveals Hidden Associations with Chronic Diseases.</title>
        <authorList>
            <person name="Tisza M.J."/>
            <person name="Buck C.B."/>
        </authorList>
    </citation>
    <scope>NUCLEOTIDE SEQUENCE</scope>
    <source>
        <strain evidence="2">Ctv2R2</strain>
    </source>
</reference>
<proteinExistence type="predicted"/>
<feature type="transmembrane region" description="Helical" evidence="1">
    <location>
        <begin position="6"/>
        <end position="24"/>
    </location>
</feature>
<sequence length="39" mass="4635">MAISGYVYLLYTFASLRTGFLNIIRRYLRCTMMILNQNI</sequence>
<keyword evidence="1" id="KW-1133">Transmembrane helix</keyword>
<evidence type="ECO:0000313" key="2">
    <source>
        <dbReference type="EMBL" id="DAD66909.1"/>
    </source>
</evidence>
<accession>A0A8S5LAH7</accession>
<protein>
    <submittedName>
        <fullName evidence="2">Uncharacterized protein</fullName>
    </submittedName>
</protein>
<keyword evidence="1" id="KW-0472">Membrane</keyword>
<keyword evidence="1" id="KW-0812">Transmembrane</keyword>
<name>A0A8S5LAH7_9CAUD</name>
<evidence type="ECO:0000256" key="1">
    <source>
        <dbReference type="SAM" id="Phobius"/>
    </source>
</evidence>
<dbReference type="EMBL" id="BK014664">
    <property type="protein sequence ID" value="DAD66909.1"/>
    <property type="molecule type" value="Genomic_DNA"/>
</dbReference>
<organism evidence="2">
    <name type="scientific">Siphoviridae sp. ctv2R2</name>
    <dbReference type="NCBI Taxonomy" id="2823609"/>
    <lineage>
        <taxon>Viruses</taxon>
        <taxon>Duplodnaviria</taxon>
        <taxon>Heunggongvirae</taxon>
        <taxon>Uroviricota</taxon>
        <taxon>Caudoviricetes</taxon>
    </lineage>
</organism>